<dbReference type="Gene3D" id="2.60.40.2700">
    <property type="match status" value="1"/>
</dbReference>
<dbReference type="EMBL" id="CAEZUR010000100">
    <property type="protein sequence ID" value="CAB4614690.1"/>
    <property type="molecule type" value="Genomic_DNA"/>
</dbReference>
<name>A0A6J6HNJ7_9ZZZZ</name>
<proteinExistence type="predicted"/>
<evidence type="ECO:0000313" key="1">
    <source>
        <dbReference type="EMBL" id="CAB4614690.1"/>
    </source>
</evidence>
<organism evidence="1">
    <name type="scientific">freshwater metagenome</name>
    <dbReference type="NCBI Taxonomy" id="449393"/>
    <lineage>
        <taxon>unclassified sequences</taxon>
        <taxon>metagenomes</taxon>
        <taxon>ecological metagenomes</taxon>
    </lineage>
</organism>
<gene>
    <name evidence="1" type="ORF">UFOPK1843_01045</name>
</gene>
<reference evidence="1" key="1">
    <citation type="submission" date="2020-05" db="EMBL/GenBank/DDBJ databases">
        <authorList>
            <person name="Chiriac C."/>
            <person name="Salcher M."/>
            <person name="Ghai R."/>
            <person name="Kavagutti S V."/>
        </authorList>
    </citation>
    <scope>NUCLEOTIDE SEQUENCE</scope>
</reference>
<sequence>MLRKLVSSLTVFALALVGITQAIPAQAWPDSTTQVGTLTSTDSRWEIGAVGKTLASNMVYAYVGGQDENRYIRAYTLSPEGNLTEPVDIARSNTSDVFFQFSPSESSWVDLDGTINLLYIKFDTSQLVRTSSLLHVTSKDGMTWKAPVVVATISSRGTDPCVQSLEQVCGIGDVTISKTASGQEALLYGVLNADGTKQIFFTTKLPGKKWITPASINTSNYAPYQLELVAAGKGFVATWEATTGYNEPVRLMSAFSTGLTAKSWTAPQERRNTSNLRSLGLLQTSPTKYAVVYSEPTGTPSELAVFTQTFDTRTNRFGAAQQILTLTNVSYLHSLIATEYRAGQSALLFSTYSSSSDGNNARYILFRNGAATAQWVNQALATPDDVYQAVQGASIDSLGHLSIVWLNNNPADSATSLFLSQYFRGNHSDVVLGQESANYNVGFSQDGDVYVSSFFMSTISGFVRIRSDAPTLTTDVALAGTSKVGKALTTKLPMIDADSVGQKWLYSYQWYSCQFQVTEVLAIATENCSAISGATASSYKVKPADKGKFLQVKLSVKSDNATQVQFSASTLAVK</sequence>
<protein>
    <submittedName>
        <fullName evidence="1">Unannotated protein</fullName>
    </submittedName>
</protein>
<dbReference type="AlphaFoldDB" id="A0A6J6HNJ7"/>
<accession>A0A6J6HNJ7</accession>